<keyword evidence="1" id="KW-0812">Transmembrane</keyword>
<evidence type="ECO:0000313" key="2">
    <source>
        <dbReference type="EMBL" id="AKH47691.1"/>
    </source>
</evidence>
<keyword evidence="1" id="KW-1133">Transmembrane helix</keyword>
<name>A0A0F7L9D2_9VIRU</name>
<feature type="transmembrane region" description="Helical" evidence="1">
    <location>
        <begin position="41"/>
        <end position="61"/>
    </location>
</feature>
<evidence type="ECO:0000256" key="1">
    <source>
        <dbReference type="SAM" id="Phobius"/>
    </source>
</evidence>
<reference evidence="2" key="1">
    <citation type="journal article" date="2015" name="Front. Microbiol.">
        <title>Combining genomic sequencing methods to explore viral diversity and reveal potential virus-host interactions.</title>
        <authorList>
            <person name="Chow C.E."/>
            <person name="Winget D.M."/>
            <person name="White R.A.III."/>
            <person name="Hallam S.J."/>
            <person name="Suttle C.A."/>
        </authorList>
    </citation>
    <scope>NUCLEOTIDE SEQUENCE</scope>
    <source>
        <strain evidence="2">Oxic1_1</strain>
    </source>
</reference>
<sequence length="64" mass="7435">MMRQSIIIFQVTWQKECSNWLLQMQDLQMLSRISARVSRKITIRMTRVLLAVAAVVVTVMVSKP</sequence>
<dbReference type="EMBL" id="KR029596">
    <property type="protein sequence ID" value="AKH47691.1"/>
    <property type="molecule type" value="Genomic_DNA"/>
</dbReference>
<keyword evidence="1" id="KW-0472">Membrane</keyword>
<organism evidence="2">
    <name type="scientific">uncultured marine virus</name>
    <dbReference type="NCBI Taxonomy" id="186617"/>
    <lineage>
        <taxon>Viruses</taxon>
        <taxon>environmental samples</taxon>
    </lineage>
</organism>
<protein>
    <submittedName>
        <fullName evidence="2">Uncharacterized protein</fullName>
    </submittedName>
</protein>
<proteinExistence type="predicted"/>
<accession>A0A0F7L9D2</accession>
<reference evidence="2" key="2">
    <citation type="submission" date="2015-03" db="EMBL/GenBank/DDBJ databases">
        <authorList>
            <person name="Chow C.-E.T."/>
            <person name="Winget D.M."/>
            <person name="White R.A.III."/>
            <person name="Hallam S.J."/>
            <person name="Suttle C.A."/>
        </authorList>
    </citation>
    <scope>NUCLEOTIDE SEQUENCE</scope>
    <source>
        <strain evidence="2">Oxic1_1</strain>
    </source>
</reference>